<keyword evidence="4 6" id="KW-0472">Membrane</keyword>
<keyword evidence="9" id="KW-1185">Reference proteome</keyword>
<feature type="transmembrane region" description="Helical" evidence="6">
    <location>
        <begin position="76"/>
        <end position="96"/>
    </location>
</feature>
<proteinExistence type="predicted"/>
<evidence type="ECO:0000256" key="5">
    <source>
        <dbReference type="SAM" id="MobiDB-lite"/>
    </source>
</evidence>
<evidence type="ECO:0000256" key="4">
    <source>
        <dbReference type="ARBA" id="ARBA00023136"/>
    </source>
</evidence>
<comment type="caution">
    <text evidence="8">The sequence shown here is derived from an EMBL/GenBank/DDBJ whole genome shotgun (WGS) entry which is preliminary data.</text>
</comment>
<dbReference type="EMBL" id="PVTE01000020">
    <property type="protein sequence ID" value="PRY32801.1"/>
    <property type="molecule type" value="Genomic_DNA"/>
</dbReference>
<accession>A0A2T0SHB0</accession>
<evidence type="ECO:0000256" key="2">
    <source>
        <dbReference type="ARBA" id="ARBA00022692"/>
    </source>
</evidence>
<evidence type="ECO:0000313" key="9">
    <source>
        <dbReference type="Proteomes" id="UP000238375"/>
    </source>
</evidence>
<feature type="domain" description="VWFA" evidence="7">
    <location>
        <begin position="113"/>
        <end position="314"/>
    </location>
</feature>
<keyword evidence="1" id="KW-1003">Cell membrane</keyword>
<dbReference type="InterPro" id="IPR050768">
    <property type="entry name" value="UPF0353/GerABKA_families"/>
</dbReference>
<dbReference type="PANTHER" id="PTHR22550">
    <property type="entry name" value="SPORE GERMINATION PROTEIN"/>
    <property type="match status" value="1"/>
</dbReference>
<keyword evidence="2 6" id="KW-0812">Transmembrane</keyword>
<protein>
    <submittedName>
        <fullName evidence="8">Ca-activated chloride channel family protein</fullName>
    </submittedName>
</protein>
<dbReference type="SMART" id="SM00327">
    <property type="entry name" value="VWA"/>
    <property type="match status" value="1"/>
</dbReference>
<feature type="region of interest" description="Disordered" evidence="5">
    <location>
        <begin position="208"/>
        <end position="228"/>
    </location>
</feature>
<dbReference type="SUPFAM" id="SSF53300">
    <property type="entry name" value="vWA-like"/>
    <property type="match status" value="1"/>
</dbReference>
<dbReference type="InterPro" id="IPR036465">
    <property type="entry name" value="vWFA_dom_sf"/>
</dbReference>
<evidence type="ECO:0000313" key="8">
    <source>
        <dbReference type="EMBL" id="PRY32801.1"/>
    </source>
</evidence>
<evidence type="ECO:0000256" key="3">
    <source>
        <dbReference type="ARBA" id="ARBA00022989"/>
    </source>
</evidence>
<organism evidence="8 9">
    <name type="scientific">Spirosoma oryzae</name>
    <dbReference type="NCBI Taxonomy" id="1469603"/>
    <lineage>
        <taxon>Bacteria</taxon>
        <taxon>Pseudomonadati</taxon>
        <taxon>Bacteroidota</taxon>
        <taxon>Cytophagia</taxon>
        <taxon>Cytophagales</taxon>
        <taxon>Cytophagaceae</taxon>
        <taxon>Spirosoma</taxon>
    </lineage>
</organism>
<dbReference type="Gene3D" id="3.40.50.410">
    <property type="entry name" value="von Willebrand factor, type A domain"/>
    <property type="match status" value="1"/>
</dbReference>
<keyword evidence="3 6" id="KW-1133">Transmembrane helix</keyword>
<reference evidence="8 9" key="1">
    <citation type="submission" date="2018-03" db="EMBL/GenBank/DDBJ databases">
        <title>Genomic Encyclopedia of Archaeal and Bacterial Type Strains, Phase II (KMG-II): from individual species to whole genera.</title>
        <authorList>
            <person name="Goeker M."/>
        </authorList>
    </citation>
    <scope>NUCLEOTIDE SEQUENCE [LARGE SCALE GENOMIC DNA]</scope>
    <source>
        <strain evidence="8 9">DSM 28354</strain>
    </source>
</reference>
<evidence type="ECO:0000259" key="7">
    <source>
        <dbReference type="PROSITE" id="PS50234"/>
    </source>
</evidence>
<dbReference type="Pfam" id="PF00092">
    <property type="entry name" value="VWA"/>
    <property type="match status" value="1"/>
</dbReference>
<evidence type="ECO:0000256" key="1">
    <source>
        <dbReference type="ARBA" id="ARBA00022475"/>
    </source>
</evidence>
<dbReference type="OrthoDB" id="6206554at2"/>
<dbReference type="AlphaFoldDB" id="A0A2T0SHB0"/>
<dbReference type="InterPro" id="IPR002035">
    <property type="entry name" value="VWF_A"/>
</dbReference>
<dbReference type="PROSITE" id="PS50234">
    <property type="entry name" value="VWFA"/>
    <property type="match status" value="1"/>
</dbReference>
<dbReference type="RefSeq" id="WP_106139680.1">
    <property type="nucleotide sequence ID" value="NZ_PVTE01000020.1"/>
</dbReference>
<evidence type="ECO:0000256" key="6">
    <source>
        <dbReference type="SAM" id="Phobius"/>
    </source>
</evidence>
<name>A0A2T0SHB0_9BACT</name>
<feature type="transmembrane region" description="Helical" evidence="6">
    <location>
        <begin position="337"/>
        <end position="360"/>
    </location>
</feature>
<dbReference type="Proteomes" id="UP000238375">
    <property type="component" value="Unassembled WGS sequence"/>
</dbReference>
<dbReference type="PANTHER" id="PTHR22550:SF5">
    <property type="entry name" value="LEUCINE ZIPPER PROTEIN 4"/>
    <property type="match status" value="1"/>
</dbReference>
<sequence>MDAWYSLHWFSPAVWQSFRFAHPLALYLIPATLLLFLLRQYLYRATRQRLVLSGNDRRGGSGPVPMSLLQRLVSGLRYLLPLSMFLAMSLLLIALARPQLVREKREEESLGIDIMLAMDVSASMADTDLPPNRLAVARKLAQQFINGRRSDRIGLVAFAGEAFTLCPLTTDYVVLKQYVGELNDQLIRTSGTAIGDALARCINRLRESPLRESPGRDPGAPSADSVQTTNTRSKVIILLSDGDNTAGNLDPLTAARLARAFGIRIYTIAVGRLAGQNSEATVDEGILKTVATTGAGSYFRAADARRLRAVFAQIDRLEKAPVQIRVYEDVRDYYRIYLYWGISFLLFVMLLKLTIFGNVLED</sequence>
<gene>
    <name evidence="8" type="ORF">CLV58_12052</name>
</gene>
<feature type="transmembrane region" description="Helical" evidence="6">
    <location>
        <begin position="20"/>
        <end position="38"/>
    </location>
</feature>